<dbReference type="RefSeq" id="WP_016667178.1">
    <property type="nucleotide sequence ID" value="NZ_CABKSM010000001.1"/>
</dbReference>
<evidence type="ECO:0000256" key="1">
    <source>
        <dbReference type="ARBA" id="ARBA00006484"/>
    </source>
</evidence>
<protein>
    <submittedName>
        <fullName evidence="3">Short chain dehydrogenase</fullName>
    </submittedName>
</protein>
<dbReference type="InterPro" id="IPR002347">
    <property type="entry name" value="SDR_fam"/>
</dbReference>
<evidence type="ECO:0000313" key="4">
    <source>
        <dbReference type="Proteomes" id="UP001309299"/>
    </source>
</evidence>
<proteinExistence type="inferred from homology"/>
<dbReference type="Gene3D" id="3.40.50.720">
    <property type="entry name" value="NAD(P)-binding Rossmann-like Domain"/>
    <property type="match status" value="1"/>
</dbReference>
<organism evidence="3 4">
    <name type="scientific">Cutibacterium avidum</name>
    <dbReference type="NCBI Taxonomy" id="33010"/>
    <lineage>
        <taxon>Bacteria</taxon>
        <taxon>Bacillati</taxon>
        <taxon>Actinomycetota</taxon>
        <taxon>Actinomycetes</taxon>
        <taxon>Propionibacteriales</taxon>
        <taxon>Propionibacteriaceae</taxon>
        <taxon>Cutibacterium</taxon>
    </lineage>
</organism>
<dbReference type="NCBIfam" id="NF005754">
    <property type="entry name" value="PRK07578.1"/>
    <property type="match status" value="1"/>
</dbReference>
<dbReference type="CDD" id="cd11731">
    <property type="entry name" value="Lin1944_like_SDR_c"/>
    <property type="match status" value="1"/>
</dbReference>
<keyword evidence="2" id="KW-0560">Oxidoreductase</keyword>
<name>A0AB35XLU9_9ACTN</name>
<reference evidence="3" key="1">
    <citation type="submission" date="2024-02" db="EMBL/GenBank/DDBJ databases">
        <title>Bacterial skin colonization with Propionibacterium avidum as a risk factor for Periprosthetic Joint Infections - a single-center prospective study.</title>
        <authorList>
            <person name="Achermann Y."/>
        </authorList>
    </citation>
    <scope>NUCLEOTIDE SEQUENCE</scope>
    <source>
        <strain evidence="3">PAVI-2017310195</strain>
    </source>
</reference>
<evidence type="ECO:0000313" key="3">
    <source>
        <dbReference type="EMBL" id="MEH1547382.1"/>
    </source>
</evidence>
<comment type="caution">
    <text evidence="3">The sequence shown here is derived from an EMBL/GenBank/DDBJ whole genome shotgun (WGS) entry which is preliminary data.</text>
</comment>
<dbReference type="AlphaFoldDB" id="A0AB35XLU9"/>
<dbReference type="PRINTS" id="PR00081">
    <property type="entry name" value="GDHRDH"/>
</dbReference>
<dbReference type="EMBL" id="JBAKUA010000017">
    <property type="protein sequence ID" value="MEH1547382.1"/>
    <property type="molecule type" value="Genomic_DNA"/>
</dbReference>
<accession>A0AB35XLU9</accession>
<dbReference type="SUPFAM" id="SSF51735">
    <property type="entry name" value="NAD(P)-binding Rossmann-fold domains"/>
    <property type="match status" value="1"/>
</dbReference>
<sequence length="200" mass="20838">MRVLIIGGSGTIGSKAAAAFEELGDEVITVGRSTEVSVDLEDLSSITEMFNKVGRVDAVVTTMGSAPFVSIEDATADDFQAGISSKMLAQLNAVVYCLPYLNDGGSITMTTGILTQHPVPGSLIATAANAGVEGFVRAAVSSLPRSIRINAVSPTMLKEAREAFGPSFVGFKPVSRTEVAQGYVRSAHGIESGQILQIWG</sequence>
<evidence type="ECO:0000256" key="2">
    <source>
        <dbReference type="ARBA" id="ARBA00023002"/>
    </source>
</evidence>
<dbReference type="InterPro" id="IPR036291">
    <property type="entry name" value="NAD(P)-bd_dom_sf"/>
</dbReference>
<dbReference type="PANTHER" id="PTHR43477">
    <property type="entry name" value="DIHYDROANTICAPSIN 7-DEHYDROGENASE"/>
    <property type="match status" value="1"/>
</dbReference>
<dbReference type="Proteomes" id="UP001309299">
    <property type="component" value="Unassembled WGS sequence"/>
</dbReference>
<dbReference type="PANTHER" id="PTHR43477:SF1">
    <property type="entry name" value="DIHYDROANTICAPSIN 7-DEHYDROGENASE"/>
    <property type="match status" value="1"/>
</dbReference>
<comment type="similarity">
    <text evidence="1">Belongs to the short-chain dehydrogenases/reductases (SDR) family.</text>
</comment>
<gene>
    <name evidence="3" type="ORF">V7F78_10270</name>
</gene>
<dbReference type="InterPro" id="IPR051122">
    <property type="entry name" value="SDR_DHRS6-like"/>
</dbReference>
<dbReference type="GO" id="GO:0016491">
    <property type="term" value="F:oxidoreductase activity"/>
    <property type="evidence" value="ECO:0007669"/>
    <property type="project" value="UniProtKB-KW"/>
</dbReference>
<dbReference type="Pfam" id="PF13561">
    <property type="entry name" value="adh_short_C2"/>
    <property type="match status" value="1"/>
</dbReference>